<dbReference type="PANTHER" id="PTHR30408">
    <property type="entry name" value="TYPE-1 RESTRICTION ENZYME ECOKI SPECIFICITY PROTEIN"/>
    <property type="match status" value="1"/>
</dbReference>
<dbReference type="PROSITE" id="PS00018">
    <property type="entry name" value="EF_HAND_1"/>
    <property type="match status" value="1"/>
</dbReference>
<dbReference type="InterPro" id="IPR044946">
    <property type="entry name" value="Restrct_endonuc_typeI_TRD_sf"/>
</dbReference>
<feature type="domain" description="Type I restriction modification DNA specificity" evidence="4">
    <location>
        <begin position="357"/>
        <end position="460"/>
    </location>
</feature>
<dbReference type="InterPro" id="IPR000055">
    <property type="entry name" value="Restrct_endonuc_typeI_TRD"/>
</dbReference>
<dbReference type="InterPro" id="IPR018247">
    <property type="entry name" value="EF_Hand_1_Ca_BS"/>
</dbReference>
<name>G8TJF5_NIAKG</name>
<dbReference type="EMBL" id="CP003178">
    <property type="protein sequence ID" value="AEV99690.1"/>
    <property type="molecule type" value="Genomic_DNA"/>
</dbReference>
<evidence type="ECO:0000259" key="4">
    <source>
        <dbReference type="Pfam" id="PF01420"/>
    </source>
</evidence>
<comment type="similarity">
    <text evidence="1">Belongs to the type-I restriction system S methylase family.</text>
</comment>
<dbReference type="HOGENOM" id="CLU_580988_0_0_10"/>
<evidence type="ECO:0000313" key="6">
    <source>
        <dbReference type="Proteomes" id="UP000005438"/>
    </source>
</evidence>
<dbReference type="InterPro" id="IPR052021">
    <property type="entry name" value="Type-I_RS_S_subunit"/>
</dbReference>
<feature type="domain" description="Type I restriction modification DNA specificity" evidence="4">
    <location>
        <begin position="47"/>
        <end position="225"/>
    </location>
</feature>
<dbReference type="CDD" id="cd17526">
    <property type="entry name" value="RMtype1_S_Cje2232P-TRD2-CR2_like"/>
    <property type="match status" value="1"/>
</dbReference>
<keyword evidence="3" id="KW-0238">DNA-binding</keyword>
<dbReference type="PANTHER" id="PTHR30408:SF12">
    <property type="entry name" value="TYPE I RESTRICTION ENZYME MJAVIII SPECIFICITY SUBUNIT"/>
    <property type="match status" value="1"/>
</dbReference>
<sequence>MLKKKIKVMYNISSHINTDKIFIVKRSELEDRFDATFYKEGFDFLNFIRLSKIARVSGGKRLPEGYDFSNEPTNYRYLRVGDVNRDGTLNYGDFKYLPKDVYTILKRYEIFKNDLLIAIVGATVGKVALMNIETDENIILTENCAKITLKDKTVLPEYLFILLQSPLIQKQIQLNYIQTTLPKLGLDRVGSLYIPPIPSIKIQNEIVKVFSKAFNINKQKEAEAKAILESIDTYILKELGISLPEQNNTLQDRIFTAKFSEVVGGRLDPLFYNSDLSYFSSGVYESLAIGSLTISLKSGFGVGRQDQADEYDGIIQIRPTNIDEFGQLIFDRNIYVPRTLLDKVTPLEVGDVLFNNTNSQELVGKTALFAENKSMLYSNHITVIKVKKEKVLPEFLWMVLNSYQKHKVFYSLCTNWNNQSGIGLELLKSIKIPVPNIGTQKTIVNHVANIFNSANRLKEQAAEILFEAKQKVEQMLISK</sequence>
<keyword evidence="2" id="KW-0680">Restriction system</keyword>
<gene>
    <name evidence="5" type="ordered locus">Niako_3384</name>
</gene>
<dbReference type="GO" id="GO:0003677">
    <property type="term" value="F:DNA binding"/>
    <property type="evidence" value="ECO:0007669"/>
    <property type="project" value="UniProtKB-KW"/>
</dbReference>
<proteinExistence type="inferred from homology"/>
<dbReference type="Proteomes" id="UP000005438">
    <property type="component" value="Chromosome"/>
</dbReference>
<dbReference type="STRING" id="700598.Niako_3384"/>
<protein>
    <submittedName>
        <fullName evidence="5">Restriction modification system DNA specificity domain protein</fullName>
    </submittedName>
</protein>
<evidence type="ECO:0000256" key="1">
    <source>
        <dbReference type="ARBA" id="ARBA00010923"/>
    </source>
</evidence>
<evidence type="ECO:0000313" key="5">
    <source>
        <dbReference type="EMBL" id="AEV99690.1"/>
    </source>
</evidence>
<dbReference type="AlphaFoldDB" id="G8TJF5"/>
<reference evidence="5 6" key="1">
    <citation type="submission" date="2011-12" db="EMBL/GenBank/DDBJ databases">
        <title>The complete genome of Niastella koreensis GR20-10.</title>
        <authorList>
            <consortium name="US DOE Joint Genome Institute (JGI-PGF)"/>
            <person name="Lucas S."/>
            <person name="Han J."/>
            <person name="Lapidus A."/>
            <person name="Bruce D."/>
            <person name="Goodwin L."/>
            <person name="Pitluck S."/>
            <person name="Peters L."/>
            <person name="Kyrpides N."/>
            <person name="Mavromatis K."/>
            <person name="Ivanova N."/>
            <person name="Mikhailova N."/>
            <person name="Davenport K."/>
            <person name="Saunders E."/>
            <person name="Detter J.C."/>
            <person name="Tapia R."/>
            <person name="Han C."/>
            <person name="Land M."/>
            <person name="Hauser L."/>
            <person name="Markowitz V."/>
            <person name="Cheng J.-F."/>
            <person name="Hugenholtz P."/>
            <person name="Woyke T."/>
            <person name="Wu D."/>
            <person name="Tindall B."/>
            <person name="Pomrenke H."/>
            <person name="Brambilla E."/>
            <person name="Klenk H.-P."/>
            <person name="Eisen J.A."/>
        </authorList>
    </citation>
    <scope>NUCLEOTIDE SEQUENCE [LARGE SCALE GENOMIC DNA]</scope>
    <source>
        <strain evidence="6">DSM 17620 / KACC 11465 / NBRC 106392 / GR20-10</strain>
    </source>
</reference>
<dbReference type="GO" id="GO:0009307">
    <property type="term" value="P:DNA restriction-modification system"/>
    <property type="evidence" value="ECO:0007669"/>
    <property type="project" value="UniProtKB-KW"/>
</dbReference>
<organism evidence="5 6">
    <name type="scientific">Niastella koreensis (strain DSM 17620 / KACC 11465 / NBRC 106392 / GR20-10)</name>
    <dbReference type="NCBI Taxonomy" id="700598"/>
    <lineage>
        <taxon>Bacteria</taxon>
        <taxon>Pseudomonadati</taxon>
        <taxon>Bacteroidota</taxon>
        <taxon>Chitinophagia</taxon>
        <taxon>Chitinophagales</taxon>
        <taxon>Chitinophagaceae</taxon>
        <taxon>Niastella</taxon>
    </lineage>
</organism>
<dbReference type="SUPFAM" id="SSF116734">
    <property type="entry name" value="DNA methylase specificity domain"/>
    <property type="match status" value="2"/>
</dbReference>
<dbReference type="Pfam" id="PF01420">
    <property type="entry name" value="Methylase_S"/>
    <property type="match status" value="2"/>
</dbReference>
<accession>G8TJF5</accession>
<evidence type="ECO:0000256" key="2">
    <source>
        <dbReference type="ARBA" id="ARBA00022747"/>
    </source>
</evidence>
<dbReference type="Gene3D" id="3.90.220.20">
    <property type="entry name" value="DNA methylase specificity domains"/>
    <property type="match status" value="2"/>
</dbReference>
<dbReference type="KEGG" id="nko:Niako_3384"/>
<dbReference type="REBASE" id="45588">
    <property type="entry name" value="S.Nko2010ORF3384P"/>
</dbReference>
<evidence type="ECO:0000256" key="3">
    <source>
        <dbReference type="ARBA" id="ARBA00023125"/>
    </source>
</evidence>
<dbReference type="CDD" id="cd17256">
    <property type="entry name" value="RMtype1_S_EcoJA65PI-TRD1-CR1_like"/>
    <property type="match status" value="1"/>
</dbReference>
<dbReference type="eggNOG" id="COG0732">
    <property type="taxonomic scope" value="Bacteria"/>
</dbReference>